<dbReference type="Pfam" id="PF02065">
    <property type="entry name" value="Melibiase"/>
    <property type="match status" value="1"/>
</dbReference>
<evidence type="ECO:0000256" key="4">
    <source>
        <dbReference type="ARBA" id="ARBA00023295"/>
    </source>
</evidence>
<dbReference type="Gene3D" id="2.70.98.60">
    <property type="entry name" value="alpha-galactosidase from lactobacil brevis"/>
    <property type="match status" value="1"/>
</dbReference>
<evidence type="ECO:0000256" key="3">
    <source>
        <dbReference type="ARBA" id="ARBA00022801"/>
    </source>
</evidence>
<dbReference type="EC" id="3.2.1.22" evidence="2"/>
<comment type="catalytic activity">
    <reaction evidence="1">
        <text>Hydrolysis of terminal, non-reducing alpha-D-galactose residues in alpha-D-galactosides, including galactose oligosaccharides, galactomannans and galactolipids.</text>
        <dbReference type="EC" id="3.2.1.22"/>
    </reaction>
</comment>
<evidence type="ECO:0000256" key="2">
    <source>
        <dbReference type="ARBA" id="ARBA00012755"/>
    </source>
</evidence>
<dbReference type="InterPro" id="IPR031704">
    <property type="entry name" value="Glyco_hydro_36_N"/>
</dbReference>
<dbReference type="CDD" id="cd14791">
    <property type="entry name" value="GH36"/>
    <property type="match status" value="1"/>
</dbReference>
<gene>
    <name evidence="6" type="primary">galA_3</name>
    <name evidence="6" type="ORF">Cpa01nite_18910</name>
</gene>
<protein>
    <recommendedName>
        <fullName evidence="2">alpha-galactosidase</fullName>
        <ecNumber evidence="2">3.2.1.22</ecNumber>
    </recommendedName>
</protein>
<dbReference type="InterPro" id="IPR017853">
    <property type="entry name" value="GH"/>
</dbReference>
<dbReference type="InterPro" id="IPR000111">
    <property type="entry name" value="Glyco_hydro_27/36_CS"/>
</dbReference>
<reference evidence="6" key="1">
    <citation type="submission" date="2021-01" db="EMBL/GenBank/DDBJ databases">
        <title>Whole genome shotgun sequence of Cellulomonas pakistanensis NBRC 110800.</title>
        <authorList>
            <person name="Komaki H."/>
            <person name="Tamura T."/>
        </authorList>
    </citation>
    <scope>NUCLEOTIDE SEQUENCE</scope>
    <source>
        <strain evidence="6">NBRC 110800</strain>
    </source>
</reference>
<dbReference type="PANTHER" id="PTHR43053:SF3">
    <property type="entry name" value="ALPHA-GALACTOSIDASE C-RELATED"/>
    <property type="match status" value="1"/>
</dbReference>
<keyword evidence="4" id="KW-0326">Glycosidase</keyword>
<dbReference type="Pfam" id="PF16875">
    <property type="entry name" value="Glyco_hydro_36N"/>
    <property type="match status" value="1"/>
</dbReference>
<evidence type="ECO:0000256" key="1">
    <source>
        <dbReference type="ARBA" id="ARBA00001255"/>
    </source>
</evidence>
<dbReference type="SUPFAM" id="SSF51445">
    <property type="entry name" value="(Trans)glycosidases"/>
    <property type="match status" value="1"/>
</dbReference>
<dbReference type="PRINTS" id="PR00743">
    <property type="entry name" value="GLHYDRLASE36"/>
</dbReference>
<organism evidence="6 7">
    <name type="scientific">Cellulomonas pakistanensis</name>
    <dbReference type="NCBI Taxonomy" id="992287"/>
    <lineage>
        <taxon>Bacteria</taxon>
        <taxon>Bacillati</taxon>
        <taxon>Actinomycetota</taxon>
        <taxon>Actinomycetes</taxon>
        <taxon>Micrococcales</taxon>
        <taxon>Cellulomonadaceae</taxon>
        <taxon>Cellulomonas</taxon>
    </lineage>
</organism>
<dbReference type="InterPro" id="IPR050985">
    <property type="entry name" value="Alpha-glycosidase_related"/>
</dbReference>
<sequence>MIHHLRAGGVSLLLDARGTGVPAVLHWGADLGHLDDGALAALADALVPAVPPSSVDDPLRLTLVPTLSQGWSGQQALAVHRDGRLDVDPALLSVERVNVDWDDVLLVDVGDAEAGLEVRTELRLSPEGVLAVRNELRNVAGTPLGVGTLDVVLPVPDRARELADHTGLWAHERRPQRLTPGHGVWLREARHGRPGHDDAYLLAAGTPGFGFRTGEVWTAHVAWSGDRRLWAERNPLGPAVVGGGERLDPGEVVLGPGEVLTTPWLVATWSDAGIDGASDRLHRRHRRRRGPLRPRPLVLNTWEAVYFDHDLPTLARLVDAAAAAGVERFVLDDGWFHGRRDDRTSLGDWTVDAAVWPDGLHPLAALVRDAGMELGLWVEPEMVSADSDLARAHPEWVLGRASTPEWRHQRVLDLADPGAWAHVHDALAALLREYPIAYLKWDHNRDLLSGSAHRQTEALYRLLDALREEFPHVEIESCASGGGRVDLGIADRVDRFWPSDTNDPLDRQEIHRWTSVLVPPEHLGAHLGDARAHTTGRSSDLGFRFATALFGHAGIEWDLTRASDEDRAAVATWAAAYRDLRGLLHSGTVVRADVADPALAVHGVVAEDRSAAVVALVALSAPGVSRPAPARVPGLDPDASYRVEVVDLGAGAPRTLDAGAPAWWTAVAGGGSVVLPERALGETGLAWPLLTPQQAVVLRLTAV</sequence>
<comment type="caution">
    <text evidence="6">The sequence shown here is derived from an EMBL/GenBank/DDBJ whole genome shotgun (WGS) entry which is preliminary data.</text>
</comment>
<dbReference type="EMBL" id="BONO01000012">
    <property type="protein sequence ID" value="GIG36510.1"/>
    <property type="molecule type" value="Genomic_DNA"/>
</dbReference>
<dbReference type="GO" id="GO:0004557">
    <property type="term" value="F:alpha-galactosidase activity"/>
    <property type="evidence" value="ECO:0007669"/>
    <property type="project" value="UniProtKB-EC"/>
</dbReference>
<evidence type="ECO:0000313" key="7">
    <source>
        <dbReference type="Proteomes" id="UP000642125"/>
    </source>
</evidence>
<dbReference type="PROSITE" id="PS00512">
    <property type="entry name" value="ALPHA_GALACTOSIDASE"/>
    <property type="match status" value="1"/>
</dbReference>
<keyword evidence="3" id="KW-0378">Hydrolase</keyword>
<dbReference type="InterPro" id="IPR002252">
    <property type="entry name" value="Glyco_hydro_36"/>
</dbReference>
<proteinExistence type="predicted"/>
<dbReference type="InterPro" id="IPR013785">
    <property type="entry name" value="Aldolase_TIM"/>
</dbReference>
<dbReference type="PANTHER" id="PTHR43053">
    <property type="entry name" value="GLYCOSIDASE FAMILY 31"/>
    <property type="match status" value="1"/>
</dbReference>
<evidence type="ECO:0000313" key="6">
    <source>
        <dbReference type="EMBL" id="GIG36510.1"/>
    </source>
</evidence>
<accession>A0A919P8W7</accession>
<name>A0A919P8W7_9CELL</name>
<evidence type="ECO:0000259" key="5">
    <source>
        <dbReference type="Pfam" id="PF16875"/>
    </source>
</evidence>
<dbReference type="GO" id="GO:0016052">
    <property type="term" value="P:carbohydrate catabolic process"/>
    <property type="evidence" value="ECO:0007669"/>
    <property type="project" value="InterPro"/>
</dbReference>
<keyword evidence="7" id="KW-1185">Reference proteome</keyword>
<dbReference type="RefSeq" id="WP_203668528.1">
    <property type="nucleotide sequence ID" value="NZ_BONO01000012.1"/>
</dbReference>
<feature type="domain" description="Glycosyl hydrolase family 36 N-terminal" evidence="5">
    <location>
        <begin position="21"/>
        <end position="254"/>
    </location>
</feature>
<dbReference type="InterPro" id="IPR038417">
    <property type="entry name" value="Alpga-gal_N_sf"/>
</dbReference>
<dbReference type="AlphaFoldDB" id="A0A919P8W7"/>
<dbReference type="Gene3D" id="3.20.20.70">
    <property type="entry name" value="Aldolase class I"/>
    <property type="match status" value="1"/>
</dbReference>
<dbReference type="Proteomes" id="UP000642125">
    <property type="component" value="Unassembled WGS sequence"/>
</dbReference>